<evidence type="ECO:0000256" key="8">
    <source>
        <dbReference type="HAMAP-Rule" id="MF_00201"/>
    </source>
</evidence>
<keyword evidence="5 8" id="KW-0233">DNA recombination</keyword>
<dbReference type="InterPro" id="IPR037278">
    <property type="entry name" value="ARFGAP/RecO"/>
</dbReference>
<dbReference type="PANTHER" id="PTHR33991:SF1">
    <property type="entry name" value="DNA REPAIR PROTEIN RECO"/>
    <property type="match status" value="1"/>
</dbReference>
<dbReference type="Gene3D" id="1.20.1440.120">
    <property type="entry name" value="Recombination protein O, C-terminal domain"/>
    <property type="match status" value="1"/>
</dbReference>
<dbReference type="InterPro" id="IPR012340">
    <property type="entry name" value="NA-bd_OB-fold"/>
</dbReference>
<dbReference type="SUPFAM" id="SSF50249">
    <property type="entry name" value="Nucleic acid-binding proteins"/>
    <property type="match status" value="1"/>
</dbReference>
<keyword evidence="11" id="KW-1185">Reference proteome</keyword>
<evidence type="ECO:0000259" key="9">
    <source>
        <dbReference type="Pfam" id="PF11967"/>
    </source>
</evidence>
<dbReference type="InterPro" id="IPR042242">
    <property type="entry name" value="RecO_C"/>
</dbReference>
<dbReference type="SUPFAM" id="SSF57863">
    <property type="entry name" value="ArfGap/RecO-like zinc finger"/>
    <property type="match status" value="1"/>
</dbReference>
<comment type="similarity">
    <text evidence="2 8">Belongs to the RecO family.</text>
</comment>
<dbReference type="Pfam" id="PF02565">
    <property type="entry name" value="RecO_C"/>
    <property type="match status" value="1"/>
</dbReference>
<keyword evidence="6 8" id="KW-0234">DNA repair</keyword>
<organism evidence="10 11">
    <name type="scientific">Jatrophihabitans lederbergiae</name>
    <dbReference type="NCBI Taxonomy" id="3075547"/>
    <lineage>
        <taxon>Bacteria</taxon>
        <taxon>Bacillati</taxon>
        <taxon>Actinomycetota</taxon>
        <taxon>Actinomycetes</taxon>
        <taxon>Jatrophihabitantales</taxon>
        <taxon>Jatrophihabitantaceae</taxon>
        <taxon>Jatrophihabitans</taxon>
    </lineage>
</organism>
<evidence type="ECO:0000256" key="1">
    <source>
        <dbReference type="ARBA" id="ARBA00003065"/>
    </source>
</evidence>
<reference evidence="11" key="1">
    <citation type="submission" date="2023-07" db="EMBL/GenBank/DDBJ databases">
        <title>30 novel species of actinomycetes from the DSMZ collection.</title>
        <authorList>
            <person name="Nouioui I."/>
        </authorList>
    </citation>
    <scope>NUCLEOTIDE SEQUENCE [LARGE SCALE GENOMIC DNA]</scope>
    <source>
        <strain evidence="11">DSM 44399</strain>
    </source>
</reference>
<sequence>MPLYRDEAVVLRVHKLGEADRIVTLLTRRHGRIRAVGKGVRRTTSRYGARLEPGSHIDVQLHTRTAEPDAERGHVRHNGLDLITQVESVDNYGARVAQDYSAWTAAVAICETAERLTPEEGEPALRQYLLLVGALRSLADRDHTSSLILDAFLIRSMSLAGWEPALSGCAVCSAPGPHAAFNVPAGGAVCPTCRPAGSVRPQPESLLLMSALLGGDWATADAALASLSREVSGLIAAHLQWHLERGIRSLPLVDR</sequence>
<evidence type="ECO:0000313" key="10">
    <source>
        <dbReference type="EMBL" id="MDT0261538.1"/>
    </source>
</evidence>
<evidence type="ECO:0000256" key="4">
    <source>
        <dbReference type="ARBA" id="ARBA00022763"/>
    </source>
</evidence>
<evidence type="ECO:0000256" key="3">
    <source>
        <dbReference type="ARBA" id="ARBA00021310"/>
    </source>
</evidence>
<name>A0ABU2J9Y7_9ACTN</name>
<dbReference type="HAMAP" id="MF_00201">
    <property type="entry name" value="RecO"/>
    <property type="match status" value="1"/>
</dbReference>
<dbReference type="RefSeq" id="WP_311422692.1">
    <property type="nucleotide sequence ID" value="NZ_JAVREH010000008.1"/>
</dbReference>
<dbReference type="EMBL" id="JAVREH010000008">
    <property type="protein sequence ID" value="MDT0261538.1"/>
    <property type="molecule type" value="Genomic_DNA"/>
</dbReference>
<keyword evidence="4 8" id="KW-0227">DNA damage</keyword>
<dbReference type="Proteomes" id="UP001183176">
    <property type="component" value="Unassembled WGS sequence"/>
</dbReference>
<accession>A0ABU2J9Y7</accession>
<proteinExistence type="inferred from homology"/>
<feature type="domain" description="DNA replication/recombination mediator RecO N-terminal" evidence="9">
    <location>
        <begin position="1"/>
        <end position="64"/>
    </location>
</feature>
<protein>
    <recommendedName>
        <fullName evidence="3 8">DNA repair protein RecO</fullName>
    </recommendedName>
    <alternativeName>
        <fullName evidence="7 8">Recombination protein O</fullName>
    </alternativeName>
</protein>
<dbReference type="InterPro" id="IPR022572">
    <property type="entry name" value="DNA_rep/recomb_RecO_N"/>
</dbReference>
<dbReference type="InterPro" id="IPR003717">
    <property type="entry name" value="RecO"/>
</dbReference>
<dbReference type="Gene3D" id="2.40.50.140">
    <property type="entry name" value="Nucleic acid-binding proteins"/>
    <property type="match status" value="1"/>
</dbReference>
<evidence type="ECO:0000313" key="11">
    <source>
        <dbReference type="Proteomes" id="UP001183176"/>
    </source>
</evidence>
<comment type="caution">
    <text evidence="10">The sequence shown here is derived from an EMBL/GenBank/DDBJ whole genome shotgun (WGS) entry which is preliminary data.</text>
</comment>
<dbReference type="NCBIfam" id="TIGR00613">
    <property type="entry name" value="reco"/>
    <property type="match status" value="1"/>
</dbReference>
<dbReference type="PANTHER" id="PTHR33991">
    <property type="entry name" value="DNA REPAIR PROTEIN RECO"/>
    <property type="match status" value="1"/>
</dbReference>
<gene>
    <name evidence="8 10" type="primary">recO</name>
    <name evidence="10" type="ORF">RM423_09045</name>
</gene>
<comment type="function">
    <text evidence="1 8">Involved in DNA repair and RecF pathway recombination.</text>
</comment>
<evidence type="ECO:0000256" key="5">
    <source>
        <dbReference type="ARBA" id="ARBA00023172"/>
    </source>
</evidence>
<dbReference type="Pfam" id="PF11967">
    <property type="entry name" value="RecO_N"/>
    <property type="match status" value="1"/>
</dbReference>
<evidence type="ECO:0000256" key="6">
    <source>
        <dbReference type="ARBA" id="ARBA00023204"/>
    </source>
</evidence>
<evidence type="ECO:0000256" key="7">
    <source>
        <dbReference type="ARBA" id="ARBA00033409"/>
    </source>
</evidence>
<evidence type="ECO:0000256" key="2">
    <source>
        <dbReference type="ARBA" id="ARBA00007452"/>
    </source>
</evidence>